<keyword evidence="1" id="KW-1133">Transmembrane helix</keyword>
<keyword evidence="3" id="KW-1185">Reference proteome</keyword>
<reference evidence="2 3" key="1">
    <citation type="submission" date="2018-06" db="EMBL/GenBank/DDBJ databases">
        <authorList>
            <consortium name="Pathogen Informatics"/>
            <person name="Doyle S."/>
        </authorList>
    </citation>
    <scope>NUCLEOTIDE SEQUENCE [LARGE SCALE GENOMIC DNA]</scope>
    <source>
        <strain evidence="2 3">NCTC10295</strain>
    </source>
</reference>
<keyword evidence="1" id="KW-0472">Membrane</keyword>
<dbReference type="RefSeq" id="WP_066078460.1">
    <property type="nucleotide sequence ID" value="NZ_CP181246.1"/>
</dbReference>
<sequence>MDNNIIEHNAPQKDNRRTYMMVIYGLYALSAVTVVSSLVGVIAAYAVRGSMRGTPYENHIRYLIRTFWISAAGYFLGGLTMALGVGLLLLFVVSVWFIYRVVAGFVKFYDGKTVVPDGWL</sequence>
<dbReference type="EMBL" id="UGQS01000001">
    <property type="protein sequence ID" value="STZ76064.1"/>
    <property type="molecule type" value="Genomic_DNA"/>
</dbReference>
<evidence type="ECO:0000256" key="1">
    <source>
        <dbReference type="SAM" id="Phobius"/>
    </source>
</evidence>
<feature type="transmembrane region" description="Helical" evidence="1">
    <location>
        <begin position="21"/>
        <end position="47"/>
    </location>
</feature>
<dbReference type="Proteomes" id="UP000254651">
    <property type="component" value="Unassembled WGS sequence"/>
</dbReference>
<protein>
    <submittedName>
        <fullName evidence="2">DnaJ-family protein</fullName>
    </submittedName>
</protein>
<dbReference type="AlphaFoldDB" id="A0A378UFA3"/>
<feature type="transmembrane region" description="Helical" evidence="1">
    <location>
        <begin position="67"/>
        <end position="99"/>
    </location>
</feature>
<accession>A0A378UFA3</accession>
<name>A0A378UFA3_BERDE</name>
<proteinExistence type="predicted"/>
<evidence type="ECO:0000313" key="3">
    <source>
        <dbReference type="Proteomes" id="UP000254651"/>
    </source>
</evidence>
<keyword evidence="1" id="KW-0812">Transmembrane</keyword>
<organism evidence="2 3">
    <name type="scientific">Bergeriella denitrificans</name>
    <name type="common">Neisseria denitrificans</name>
    <dbReference type="NCBI Taxonomy" id="494"/>
    <lineage>
        <taxon>Bacteria</taxon>
        <taxon>Pseudomonadati</taxon>
        <taxon>Pseudomonadota</taxon>
        <taxon>Betaproteobacteria</taxon>
        <taxon>Neisseriales</taxon>
        <taxon>Neisseriaceae</taxon>
        <taxon>Bergeriella</taxon>
    </lineage>
</organism>
<evidence type="ECO:0000313" key="2">
    <source>
        <dbReference type="EMBL" id="STZ76064.1"/>
    </source>
</evidence>
<gene>
    <name evidence="2" type="ORF">NCTC10295_00820</name>
</gene>